<name>A0A1X6XGJ2_9MICO</name>
<dbReference type="AlphaFoldDB" id="A0A1X6XGJ2"/>
<dbReference type="SUPFAM" id="SSF54909">
    <property type="entry name" value="Dimeric alpha+beta barrel"/>
    <property type="match status" value="1"/>
</dbReference>
<gene>
    <name evidence="3" type="ORF">FM105_08795</name>
</gene>
<evidence type="ECO:0000313" key="4">
    <source>
        <dbReference type="Proteomes" id="UP000196581"/>
    </source>
</evidence>
<dbReference type="RefSeq" id="WP_087007335.1">
    <property type="nucleotide sequence ID" value="NZ_FWFF01000014.1"/>
</dbReference>
<evidence type="ECO:0000313" key="3">
    <source>
        <dbReference type="EMBL" id="SLM98355.1"/>
    </source>
</evidence>
<feature type="domain" description="YCII-related" evidence="2">
    <location>
        <begin position="4"/>
        <end position="87"/>
    </location>
</feature>
<dbReference type="PANTHER" id="PTHR33606:SF3">
    <property type="entry name" value="PROTEIN YCII"/>
    <property type="match status" value="1"/>
</dbReference>
<dbReference type="Pfam" id="PF03795">
    <property type="entry name" value="YCII"/>
    <property type="match status" value="1"/>
</dbReference>
<dbReference type="EMBL" id="FWFF01000014">
    <property type="protein sequence ID" value="SLM98355.1"/>
    <property type="molecule type" value="Genomic_DNA"/>
</dbReference>
<dbReference type="InterPro" id="IPR051807">
    <property type="entry name" value="Sec-metab_biosynth-assoc"/>
</dbReference>
<protein>
    <recommendedName>
        <fullName evidence="2">YCII-related domain-containing protein</fullName>
    </recommendedName>
</protein>
<organism evidence="3 4">
    <name type="scientific">Brevibacterium yomogidense</name>
    <dbReference type="NCBI Taxonomy" id="946573"/>
    <lineage>
        <taxon>Bacteria</taxon>
        <taxon>Bacillati</taxon>
        <taxon>Actinomycetota</taxon>
        <taxon>Actinomycetes</taxon>
        <taxon>Micrococcales</taxon>
        <taxon>Brevibacteriaceae</taxon>
        <taxon>Brevibacterium</taxon>
    </lineage>
</organism>
<reference evidence="4" key="1">
    <citation type="submission" date="2017-02" db="EMBL/GenBank/DDBJ databases">
        <authorList>
            <person name="Dridi B."/>
        </authorList>
    </citation>
    <scope>NUCLEOTIDE SEQUENCE [LARGE SCALE GENOMIC DNA]</scope>
    <source>
        <strain evidence="4">B Co 03.10</strain>
    </source>
</reference>
<dbReference type="PANTHER" id="PTHR33606">
    <property type="entry name" value="PROTEIN YCII"/>
    <property type="match status" value="1"/>
</dbReference>
<evidence type="ECO:0000256" key="1">
    <source>
        <dbReference type="ARBA" id="ARBA00007689"/>
    </source>
</evidence>
<dbReference type="Gene3D" id="3.30.70.1060">
    <property type="entry name" value="Dimeric alpha+beta barrel"/>
    <property type="match status" value="1"/>
</dbReference>
<comment type="similarity">
    <text evidence="1">Belongs to the YciI family.</text>
</comment>
<accession>A0A1X6XGJ2</accession>
<keyword evidence="4" id="KW-1185">Reference proteome</keyword>
<dbReference type="InterPro" id="IPR011008">
    <property type="entry name" value="Dimeric_a/b-barrel"/>
</dbReference>
<evidence type="ECO:0000259" key="2">
    <source>
        <dbReference type="Pfam" id="PF03795"/>
    </source>
</evidence>
<dbReference type="InterPro" id="IPR005545">
    <property type="entry name" value="YCII"/>
</dbReference>
<proteinExistence type="inferred from homology"/>
<dbReference type="Proteomes" id="UP000196581">
    <property type="component" value="Unassembled WGS sequence"/>
</dbReference>
<sequence>MAVFAVTYTYGPDTDTRMSIRPAHREWQAAQLEAGTLLASGPLEDELTPGGLLIMRGESKDQISQLLAQDPYHDAGVIAETLVRSWTPVFGPFEA</sequence>